<feature type="transmembrane region" description="Helical" evidence="1">
    <location>
        <begin position="34"/>
        <end position="54"/>
    </location>
</feature>
<evidence type="ECO:0000313" key="2">
    <source>
        <dbReference type="EMBL" id="KAH3792372.1"/>
    </source>
</evidence>
<reference evidence="2" key="2">
    <citation type="submission" date="2020-11" db="EMBL/GenBank/DDBJ databases">
        <authorList>
            <person name="McCartney M.A."/>
            <person name="Auch B."/>
            <person name="Kono T."/>
            <person name="Mallez S."/>
            <person name="Becker A."/>
            <person name="Gohl D.M."/>
            <person name="Silverstein K.A.T."/>
            <person name="Koren S."/>
            <person name="Bechman K.B."/>
            <person name="Herman A."/>
            <person name="Abrahante J.E."/>
            <person name="Garbe J."/>
        </authorList>
    </citation>
    <scope>NUCLEOTIDE SEQUENCE</scope>
    <source>
        <strain evidence="2">Duluth1</strain>
        <tissue evidence="2">Whole animal</tissue>
    </source>
</reference>
<dbReference type="Proteomes" id="UP000828390">
    <property type="component" value="Unassembled WGS sequence"/>
</dbReference>
<dbReference type="AlphaFoldDB" id="A0A9D4F603"/>
<sequence>MTYFFAQLDSCDWEMWEEGRGHDNGNHDGNASGVAASVATAFTAVLVPLLSSLYL</sequence>
<keyword evidence="1" id="KW-0472">Membrane</keyword>
<evidence type="ECO:0000256" key="1">
    <source>
        <dbReference type="SAM" id="Phobius"/>
    </source>
</evidence>
<gene>
    <name evidence="2" type="ORF">DPMN_145867</name>
</gene>
<protein>
    <submittedName>
        <fullName evidence="2">Uncharacterized protein</fullName>
    </submittedName>
</protein>
<keyword evidence="1" id="KW-0812">Transmembrane</keyword>
<name>A0A9D4F603_DREPO</name>
<keyword evidence="1" id="KW-1133">Transmembrane helix</keyword>
<keyword evidence="3" id="KW-1185">Reference proteome</keyword>
<accession>A0A9D4F603</accession>
<evidence type="ECO:0000313" key="3">
    <source>
        <dbReference type="Proteomes" id="UP000828390"/>
    </source>
</evidence>
<dbReference type="EMBL" id="JAIWYP010000007">
    <property type="protein sequence ID" value="KAH3792372.1"/>
    <property type="molecule type" value="Genomic_DNA"/>
</dbReference>
<comment type="caution">
    <text evidence="2">The sequence shown here is derived from an EMBL/GenBank/DDBJ whole genome shotgun (WGS) entry which is preliminary data.</text>
</comment>
<organism evidence="2 3">
    <name type="scientific">Dreissena polymorpha</name>
    <name type="common">Zebra mussel</name>
    <name type="synonym">Mytilus polymorpha</name>
    <dbReference type="NCBI Taxonomy" id="45954"/>
    <lineage>
        <taxon>Eukaryota</taxon>
        <taxon>Metazoa</taxon>
        <taxon>Spiralia</taxon>
        <taxon>Lophotrochozoa</taxon>
        <taxon>Mollusca</taxon>
        <taxon>Bivalvia</taxon>
        <taxon>Autobranchia</taxon>
        <taxon>Heteroconchia</taxon>
        <taxon>Euheterodonta</taxon>
        <taxon>Imparidentia</taxon>
        <taxon>Neoheterodontei</taxon>
        <taxon>Myida</taxon>
        <taxon>Dreissenoidea</taxon>
        <taxon>Dreissenidae</taxon>
        <taxon>Dreissena</taxon>
    </lineage>
</organism>
<reference evidence="2" key="1">
    <citation type="journal article" date="2019" name="bioRxiv">
        <title>The Genome of the Zebra Mussel, Dreissena polymorpha: A Resource for Invasive Species Research.</title>
        <authorList>
            <person name="McCartney M.A."/>
            <person name="Auch B."/>
            <person name="Kono T."/>
            <person name="Mallez S."/>
            <person name="Zhang Y."/>
            <person name="Obille A."/>
            <person name="Becker A."/>
            <person name="Abrahante J.E."/>
            <person name="Garbe J."/>
            <person name="Badalamenti J.P."/>
            <person name="Herman A."/>
            <person name="Mangelson H."/>
            <person name="Liachko I."/>
            <person name="Sullivan S."/>
            <person name="Sone E.D."/>
            <person name="Koren S."/>
            <person name="Silverstein K.A.T."/>
            <person name="Beckman K.B."/>
            <person name="Gohl D.M."/>
        </authorList>
    </citation>
    <scope>NUCLEOTIDE SEQUENCE</scope>
    <source>
        <strain evidence="2">Duluth1</strain>
        <tissue evidence="2">Whole animal</tissue>
    </source>
</reference>
<proteinExistence type="predicted"/>